<evidence type="ECO:0000313" key="1">
    <source>
        <dbReference type="Proteomes" id="UP000515123"/>
    </source>
</evidence>
<dbReference type="Proteomes" id="UP000515123">
    <property type="component" value="Linkage group 1"/>
</dbReference>
<dbReference type="GeneID" id="109713618"/>
<dbReference type="PANTHER" id="PTHR46087">
    <property type="entry name" value="PUTATIVE, EXPRESSED-RELATED"/>
    <property type="match status" value="1"/>
</dbReference>
<dbReference type="RefSeq" id="XP_020093359.1">
    <property type="nucleotide sequence ID" value="XM_020237770.1"/>
</dbReference>
<dbReference type="InterPro" id="IPR016024">
    <property type="entry name" value="ARM-type_fold"/>
</dbReference>
<dbReference type="AlphaFoldDB" id="A0A6P5FBQ0"/>
<reference evidence="2" key="2">
    <citation type="submission" date="2025-08" db="UniProtKB">
        <authorList>
            <consortium name="RefSeq"/>
        </authorList>
    </citation>
    <scope>IDENTIFICATION</scope>
    <source>
        <tissue evidence="2">Leaf</tissue>
    </source>
</reference>
<dbReference type="InterPro" id="IPR049152">
    <property type="entry name" value="EFR3-like_ARM"/>
</dbReference>
<gene>
    <name evidence="2" type="primary">LOC109713618</name>
</gene>
<name>A0A6P5FBQ0_ANACO</name>
<dbReference type="PANTHER" id="PTHR46087:SF1">
    <property type="entry name" value="ARM REPEAT SUPERFAMILY PROTEIN"/>
    <property type="match status" value="1"/>
</dbReference>
<accession>A0A6P5FBQ0</accession>
<evidence type="ECO:0000313" key="2">
    <source>
        <dbReference type="RefSeq" id="XP_020093359.1"/>
    </source>
</evidence>
<sequence>MGVMSRKVLPACGNLCIFCPSLRARSRQPVKRYKKLLADIFPKSQDGEPNERMISKLCEYASKNPMRIPKITEYLEQRCYKELRNEHFSVAKVVPCIYRKLLSSCKEQMPLLAMSSLCIVRTLLDQTREDEMCILGCLLLVDFLNSQVDSTYMFNVESLIPKICQLGQEVGRDEKGLCLRSAALQALASMVQFMGDYSHISVDFDNIVSVILDNYEPYQVVLENGTHDMGYTEIQNYSMKEVVRIDGRDSTMVGSKNPSYWSRICLQNMAKIAKEATTVRRVLEPLCRYFDSGNCWSLDGGIACSVLSEIQVLMEKSGQNSHLLLSIMIKHLNHKNVSKHPIMQINILKVATHLACNSKLQASAAIITAISDSMRHLRKCMQCSIEASNLEGDINKSNSALHSALEECLVQLTKKVGDVGPVLDMMAVMLENISPNAIVARATISSIYRTAQIAISVPNLSYSKKAFPEALLHQLLLAMAHPDHKTRVGSHRILSAILMPASVSPWSIANFPIGLKDYNTRETLVVALTAFSSSASLKEKLRQNSFMHSESLKLNERPDAAVEAVEENGCPHKNGDLQNTNCQSHDSHHNAESCGFMRLSSHQVGLLLSSIWTQALSEDNTPENYEAMAHSYNLALLFSRAKNSSHVALVRCFQLAFSLRSMSLDRDNLLQPSRKRSLYTLASSMLIFSAKASDLPQIVSSIKATMTENMLDPHLNLIDDSRLHATSVESSGNKIVYGSEEDELAASSFLATLVNDDKQLKEFVISLLMEKYEKLPEEKLNGIKEQLLQEFSPDDAFPLGAPMFMDTPHPSIPSQKESRLFDEDMFPALIEDEDPFIEGTGSQSDQKISESINSLDVLSVNQLIESVLESARQVANLPVSAHPVPYDQMKSQCEALVMGKQQKMSVLLSFKHRQGSSKDSTEDASIDALNPNEQALCHSEADSKSVGKDRIRRCDSLSSESEQSFRLPPSSPYDKFLKAAGW</sequence>
<reference evidence="1" key="1">
    <citation type="journal article" date="2015" name="Nat. Genet.">
        <title>The pineapple genome and the evolution of CAM photosynthesis.</title>
        <authorList>
            <person name="Ming R."/>
            <person name="VanBuren R."/>
            <person name="Wai C.M."/>
            <person name="Tang H."/>
            <person name="Schatz M.C."/>
            <person name="Bowers J.E."/>
            <person name="Lyons E."/>
            <person name="Wang M.L."/>
            <person name="Chen J."/>
            <person name="Biggers E."/>
            <person name="Zhang J."/>
            <person name="Huang L."/>
            <person name="Zhang L."/>
            <person name="Miao W."/>
            <person name="Zhang J."/>
            <person name="Ye Z."/>
            <person name="Miao C."/>
            <person name="Lin Z."/>
            <person name="Wang H."/>
            <person name="Zhou H."/>
            <person name="Yim W.C."/>
            <person name="Priest H.D."/>
            <person name="Zheng C."/>
            <person name="Woodhouse M."/>
            <person name="Edger P.P."/>
            <person name="Guyot R."/>
            <person name="Guo H.B."/>
            <person name="Guo H."/>
            <person name="Zheng G."/>
            <person name="Singh R."/>
            <person name="Sharma A."/>
            <person name="Min X."/>
            <person name="Zheng Y."/>
            <person name="Lee H."/>
            <person name="Gurtowski J."/>
            <person name="Sedlazeck F.J."/>
            <person name="Harkess A."/>
            <person name="McKain M.R."/>
            <person name="Liao Z."/>
            <person name="Fang J."/>
            <person name="Liu J."/>
            <person name="Zhang X."/>
            <person name="Zhang Q."/>
            <person name="Hu W."/>
            <person name="Qin Y."/>
            <person name="Wang K."/>
            <person name="Chen L.Y."/>
            <person name="Shirley N."/>
            <person name="Lin Y.R."/>
            <person name="Liu L.Y."/>
            <person name="Hernandez A.G."/>
            <person name="Wright C.L."/>
            <person name="Bulone V."/>
            <person name="Tuskan G.A."/>
            <person name="Heath K."/>
            <person name="Zee F."/>
            <person name="Moore P.H."/>
            <person name="Sunkar R."/>
            <person name="Leebens-Mack J.H."/>
            <person name="Mockler T."/>
            <person name="Bennetzen J.L."/>
            <person name="Freeling M."/>
            <person name="Sankoff D."/>
            <person name="Paterson A.H."/>
            <person name="Zhu X."/>
            <person name="Yang X."/>
            <person name="Smith J.A."/>
            <person name="Cushman J.C."/>
            <person name="Paull R.E."/>
            <person name="Yu Q."/>
        </authorList>
    </citation>
    <scope>NUCLEOTIDE SEQUENCE [LARGE SCALE GENOMIC DNA]</scope>
    <source>
        <strain evidence="1">cv. F153</strain>
    </source>
</reference>
<keyword evidence="1" id="KW-1185">Reference proteome</keyword>
<dbReference type="OrthoDB" id="19232at2759"/>
<dbReference type="InterPro" id="IPR055296">
    <property type="entry name" value="SRL2-like"/>
</dbReference>
<proteinExistence type="predicted"/>
<dbReference type="SUPFAM" id="SSF48371">
    <property type="entry name" value="ARM repeat"/>
    <property type="match status" value="1"/>
</dbReference>
<protein>
    <submittedName>
        <fullName evidence="2">Uncharacterized protein LOC109713618 isoform X1</fullName>
    </submittedName>
</protein>
<dbReference type="Pfam" id="PF21052">
    <property type="entry name" value="EFR3_ARM"/>
    <property type="match status" value="1"/>
</dbReference>
<organism evidence="1 2">
    <name type="scientific">Ananas comosus</name>
    <name type="common">Pineapple</name>
    <name type="synonym">Ananas ananas</name>
    <dbReference type="NCBI Taxonomy" id="4615"/>
    <lineage>
        <taxon>Eukaryota</taxon>
        <taxon>Viridiplantae</taxon>
        <taxon>Streptophyta</taxon>
        <taxon>Embryophyta</taxon>
        <taxon>Tracheophyta</taxon>
        <taxon>Spermatophyta</taxon>
        <taxon>Magnoliopsida</taxon>
        <taxon>Liliopsida</taxon>
        <taxon>Poales</taxon>
        <taxon>Bromeliaceae</taxon>
        <taxon>Bromelioideae</taxon>
        <taxon>Ananas</taxon>
    </lineage>
</organism>